<dbReference type="EMBL" id="KZ825555">
    <property type="protein sequence ID" value="PYI28142.1"/>
    <property type="molecule type" value="Genomic_DNA"/>
</dbReference>
<evidence type="ECO:0000313" key="2">
    <source>
        <dbReference type="EMBL" id="PYI28142.1"/>
    </source>
</evidence>
<proteinExistence type="predicted"/>
<evidence type="ECO:0000313" key="3">
    <source>
        <dbReference type="Proteomes" id="UP000248817"/>
    </source>
</evidence>
<sequence length="121" mass="13490">MRVAAGSQCAQEWRRLPAFFHCTLLFPLLTLLFFFFPHSHSPSELSSPSSLPHSLPPSSSSIILLFPPIFSLFLPFQSGLQPSTSSSSSSNLTFFPTPLTSICTNYQASRNLLVVWYLHLN</sequence>
<organism evidence="2 3">
    <name type="scientific">Aspergillus indologenus CBS 114.80</name>
    <dbReference type="NCBI Taxonomy" id="1450541"/>
    <lineage>
        <taxon>Eukaryota</taxon>
        <taxon>Fungi</taxon>
        <taxon>Dikarya</taxon>
        <taxon>Ascomycota</taxon>
        <taxon>Pezizomycotina</taxon>
        <taxon>Eurotiomycetes</taxon>
        <taxon>Eurotiomycetidae</taxon>
        <taxon>Eurotiales</taxon>
        <taxon>Aspergillaceae</taxon>
        <taxon>Aspergillus</taxon>
        <taxon>Aspergillus subgen. Circumdati</taxon>
    </lineage>
</organism>
<keyword evidence="1" id="KW-1133">Transmembrane helix</keyword>
<feature type="transmembrane region" description="Helical" evidence="1">
    <location>
        <begin position="18"/>
        <end position="38"/>
    </location>
</feature>
<name>A0A2V5HZG8_9EURO</name>
<dbReference type="AlphaFoldDB" id="A0A2V5HZG8"/>
<dbReference type="Proteomes" id="UP000248817">
    <property type="component" value="Unassembled WGS sequence"/>
</dbReference>
<gene>
    <name evidence="2" type="ORF">BP00DRAFT_273588</name>
</gene>
<accession>A0A2V5HZG8</accession>
<reference evidence="2 3" key="1">
    <citation type="submission" date="2018-02" db="EMBL/GenBank/DDBJ databases">
        <title>The genomes of Aspergillus section Nigri reveals drivers in fungal speciation.</title>
        <authorList>
            <consortium name="DOE Joint Genome Institute"/>
            <person name="Vesth T.C."/>
            <person name="Nybo J."/>
            <person name="Theobald S."/>
            <person name="Brandl J."/>
            <person name="Frisvad J.C."/>
            <person name="Nielsen K.F."/>
            <person name="Lyhne E.K."/>
            <person name="Kogle M.E."/>
            <person name="Kuo A."/>
            <person name="Riley R."/>
            <person name="Clum A."/>
            <person name="Nolan M."/>
            <person name="Lipzen A."/>
            <person name="Salamov A."/>
            <person name="Henrissat B."/>
            <person name="Wiebenga A."/>
            <person name="De vries R.P."/>
            <person name="Grigoriev I.V."/>
            <person name="Mortensen U.H."/>
            <person name="Andersen M.R."/>
            <person name="Baker S.E."/>
        </authorList>
    </citation>
    <scope>NUCLEOTIDE SEQUENCE [LARGE SCALE GENOMIC DNA]</scope>
    <source>
        <strain evidence="2 3">CBS 114.80</strain>
    </source>
</reference>
<protein>
    <submittedName>
        <fullName evidence="2">Uncharacterized protein</fullName>
    </submittedName>
</protein>
<evidence type="ECO:0000256" key="1">
    <source>
        <dbReference type="SAM" id="Phobius"/>
    </source>
</evidence>
<keyword evidence="1" id="KW-0812">Transmembrane</keyword>
<feature type="transmembrane region" description="Helical" evidence="1">
    <location>
        <begin position="58"/>
        <end position="76"/>
    </location>
</feature>
<keyword evidence="1" id="KW-0472">Membrane</keyword>
<keyword evidence="3" id="KW-1185">Reference proteome</keyword>